<comment type="caution">
    <text evidence="1">The sequence shown here is derived from an EMBL/GenBank/DDBJ whole genome shotgun (WGS) entry which is preliminary data.</text>
</comment>
<protein>
    <submittedName>
        <fullName evidence="1">Uncharacterized protein</fullName>
    </submittedName>
</protein>
<organism evidence="1 2">
    <name type="scientific">Pyrenophora tritici-repentis</name>
    <dbReference type="NCBI Taxonomy" id="45151"/>
    <lineage>
        <taxon>Eukaryota</taxon>
        <taxon>Fungi</taxon>
        <taxon>Dikarya</taxon>
        <taxon>Ascomycota</taxon>
        <taxon>Pezizomycotina</taxon>
        <taxon>Dothideomycetes</taxon>
        <taxon>Pleosporomycetidae</taxon>
        <taxon>Pleosporales</taxon>
        <taxon>Pleosporineae</taxon>
        <taxon>Pleosporaceae</taxon>
        <taxon>Pyrenophora</taxon>
    </lineage>
</organism>
<evidence type="ECO:0000313" key="1">
    <source>
        <dbReference type="EMBL" id="KAI1514762.1"/>
    </source>
</evidence>
<gene>
    <name evidence="1" type="ORF">Ptr86124_006085</name>
</gene>
<proteinExistence type="predicted"/>
<name>A0A922NGN1_9PLEO</name>
<sequence>MEEFAFLASTQHLSHVNGCAFEGLIVPEVRPDQVTEFSRKSSTHASENRMIEYEKEWAVATVKEPENNQPEGQYYSVW</sequence>
<reference evidence="2" key="1">
    <citation type="journal article" date="2022" name="Microb. Genom.">
        <title>A global pangenome for the wheat fungal pathogen Pyrenophora tritici-repentis and prediction of effector protein structural homology.</title>
        <authorList>
            <person name="Moolhuijzen P.M."/>
            <person name="See P.T."/>
            <person name="Shi G."/>
            <person name="Powell H.R."/>
            <person name="Cockram J."/>
            <person name="Jorgensen L.N."/>
            <person name="Benslimane H."/>
            <person name="Strelkov S.E."/>
            <person name="Turner J."/>
            <person name="Liu Z."/>
            <person name="Moffat C.S."/>
        </authorList>
    </citation>
    <scope>NUCLEOTIDE SEQUENCE [LARGE SCALE GENOMIC DNA]</scope>
</reference>
<accession>A0A922NGN1</accession>
<evidence type="ECO:0000313" key="2">
    <source>
        <dbReference type="Proteomes" id="UP000249757"/>
    </source>
</evidence>
<dbReference type="AlphaFoldDB" id="A0A922NGN1"/>
<dbReference type="EMBL" id="NRDI02000007">
    <property type="protein sequence ID" value="KAI1514762.1"/>
    <property type="molecule type" value="Genomic_DNA"/>
</dbReference>
<dbReference type="Proteomes" id="UP000249757">
    <property type="component" value="Unassembled WGS sequence"/>
</dbReference>
<keyword evidence="2" id="KW-1185">Reference proteome</keyword>